<evidence type="ECO:0000256" key="1">
    <source>
        <dbReference type="SAM" id="Phobius"/>
    </source>
</evidence>
<keyword evidence="1" id="KW-0812">Transmembrane</keyword>
<dbReference type="GO" id="GO:0006633">
    <property type="term" value="P:fatty acid biosynthetic process"/>
    <property type="evidence" value="ECO:0007669"/>
    <property type="project" value="UniProtKB-UniPathway"/>
</dbReference>
<proteinExistence type="predicted"/>
<dbReference type="InterPro" id="IPR002925">
    <property type="entry name" value="Dienelactn_hydro"/>
</dbReference>
<dbReference type="Proteomes" id="UP000018144">
    <property type="component" value="Unassembled WGS sequence"/>
</dbReference>
<reference evidence="3 4" key="1">
    <citation type="journal article" date="2013" name="PLoS Genet.">
        <title>The genome and development-dependent transcriptomes of Pyronema confluens: a window into fungal evolution.</title>
        <authorList>
            <person name="Traeger S."/>
            <person name="Altegoer F."/>
            <person name="Freitag M."/>
            <person name="Gabaldon T."/>
            <person name="Kempken F."/>
            <person name="Kumar A."/>
            <person name="Marcet-Houben M."/>
            <person name="Poggeler S."/>
            <person name="Stajich J.E."/>
            <person name="Nowrousian M."/>
        </authorList>
    </citation>
    <scope>NUCLEOTIDE SEQUENCE [LARGE SCALE GENOMIC DNA]</scope>
    <source>
        <strain evidence="4">CBS 100304</strain>
        <tissue evidence="3">Vegetative mycelium</tissue>
    </source>
</reference>
<dbReference type="EMBL" id="HF936586">
    <property type="protein sequence ID" value="CCX34635.1"/>
    <property type="molecule type" value="Genomic_DNA"/>
</dbReference>
<keyword evidence="4" id="KW-1185">Reference proteome</keyword>
<organism evidence="3 4">
    <name type="scientific">Pyronema omphalodes (strain CBS 100304)</name>
    <name type="common">Pyronema confluens</name>
    <dbReference type="NCBI Taxonomy" id="1076935"/>
    <lineage>
        <taxon>Eukaryota</taxon>
        <taxon>Fungi</taxon>
        <taxon>Dikarya</taxon>
        <taxon>Ascomycota</taxon>
        <taxon>Pezizomycotina</taxon>
        <taxon>Pezizomycetes</taxon>
        <taxon>Pezizales</taxon>
        <taxon>Pyronemataceae</taxon>
        <taxon>Pyronema</taxon>
    </lineage>
</organism>
<protein>
    <submittedName>
        <fullName evidence="3">Similar to Uncharacterized AIM2 family protein C30D10.14 acc. no. O14359</fullName>
    </submittedName>
</protein>
<dbReference type="Pfam" id="PF01738">
    <property type="entry name" value="DLH"/>
    <property type="match status" value="1"/>
</dbReference>
<sequence>MASKACCTIPPVVSEDDFKCSGTFSTLDGMRTYVTGNTNSKTGVLVIYDIFGLDFPQTQQGVDIIASSTPTLVVVPDLFLGKPMDIKNYPPDTPEKQSALGAFFGGPANPTKNVDTVRGLVPKLKAAYPSVERWALVGYCWGGKIVTLLSAGDEFVAAAQIHPAMLDPADAEKLKIPNFCLASKDEDATATEKFKEAIEKNEAIKDKSKVMRWDGTFHGFMAARANLKDQQNLEYYHKGYKALVHWLKEVFLYNYTAIGLLLSISVLCRALFLLPLIGPSRLHIAIGDFVKWTQTILLLQHASPSRIMMVWIVCVHEAPKTSVAYTIMILAWSLSEVAEGLARLFKVFRPLIRLKVVLDQLARVAELMEVALAMPEAGWKLGVVAGSHVPELWDWYQDTIRKRND</sequence>
<name>U4LRP9_PYROM</name>
<dbReference type="PANTHER" id="PTHR47668">
    <property type="entry name" value="DIENELACTONE HYDROLASE FAMILY PROTEIN (AFU_ORTHOLOGUE AFUA_6G01940)"/>
    <property type="match status" value="1"/>
</dbReference>
<dbReference type="OrthoDB" id="2147163at2759"/>
<dbReference type="PANTHER" id="PTHR47668:SF1">
    <property type="entry name" value="DIENELACTONE HYDROLASE DOMAIN-CONTAINING PROTEIN-RELATED"/>
    <property type="match status" value="1"/>
</dbReference>
<evidence type="ECO:0000259" key="2">
    <source>
        <dbReference type="Pfam" id="PF01738"/>
    </source>
</evidence>
<gene>
    <name evidence="3" type="ORF">PCON_04118</name>
</gene>
<keyword evidence="1" id="KW-1133">Transmembrane helix</keyword>
<dbReference type="AlphaFoldDB" id="U4LRP9"/>
<evidence type="ECO:0000313" key="4">
    <source>
        <dbReference type="Proteomes" id="UP000018144"/>
    </source>
</evidence>
<evidence type="ECO:0000313" key="3">
    <source>
        <dbReference type="EMBL" id="CCX34635.1"/>
    </source>
</evidence>
<dbReference type="UniPathway" id="UPA00094"/>
<feature type="transmembrane region" description="Helical" evidence="1">
    <location>
        <begin position="252"/>
        <end position="274"/>
    </location>
</feature>
<dbReference type="STRING" id="1076935.U4LRP9"/>
<dbReference type="Gene3D" id="3.40.50.1820">
    <property type="entry name" value="alpha/beta hydrolase"/>
    <property type="match status" value="1"/>
</dbReference>
<keyword evidence="1" id="KW-0472">Membrane</keyword>
<dbReference type="SUPFAM" id="SSF53474">
    <property type="entry name" value="alpha/beta-Hydrolases"/>
    <property type="match status" value="1"/>
</dbReference>
<dbReference type="GO" id="GO:0016787">
    <property type="term" value="F:hydrolase activity"/>
    <property type="evidence" value="ECO:0007669"/>
    <property type="project" value="InterPro"/>
</dbReference>
<feature type="domain" description="Dienelactone hydrolase" evidence="2">
    <location>
        <begin position="30"/>
        <end position="250"/>
    </location>
</feature>
<accession>U4LRP9</accession>
<dbReference type="InterPro" id="IPR029058">
    <property type="entry name" value="AB_hydrolase_fold"/>
</dbReference>
<dbReference type="eggNOG" id="KOG3043">
    <property type="taxonomic scope" value="Eukaryota"/>
</dbReference>